<feature type="region of interest" description="Disordered" evidence="5">
    <location>
        <begin position="92"/>
        <end position="154"/>
    </location>
</feature>
<dbReference type="Gramene" id="EFJ21561">
    <property type="protein sequence ID" value="EFJ21561"/>
    <property type="gene ID" value="SELMODRAFT_417401"/>
</dbReference>
<evidence type="ECO:0000256" key="1">
    <source>
        <dbReference type="ARBA" id="ARBA00022723"/>
    </source>
</evidence>
<dbReference type="KEGG" id="smo:SELMODRAFT_417401"/>
<reference evidence="8 9" key="1">
    <citation type="journal article" date="2011" name="Science">
        <title>The Selaginella genome identifies genetic changes associated with the evolution of vascular plants.</title>
        <authorList>
            <person name="Banks J.A."/>
            <person name="Nishiyama T."/>
            <person name="Hasebe M."/>
            <person name="Bowman J.L."/>
            <person name="Gribskov M."/>
            <person name="dePamphilis C."/>
            <person name="Albert V.A."/>
            <person name="Aono N."/>
            <person name="Aoyama T."/>
            <person name="Ambrose B.A."/>
            <person name="Ashton N.W."/>
            <person name="Axtell M.J."/>
            <person name="Barker E."/>
            <person name="Barker M.S."/>
            <person name="Bennetzen J.L."/>
            <person name="Bonawitz N.D."/>
            <person name="Chapple C."/>
            <person name="Cheng C."/>
            <person name="Correa L.G."/>
            <person name="Dacre M."/>
            <person name="DeBarry J."/>
            <person name="Dreyer I."/>
            <person name="Elias M."/>
            <person name="Engstrom E.M."/>
            <person name="Estelle M."/>
            <person name="Feng L."/>
            <person name="Finet C."/>
            <person name="Floyd S.K."/>
            <person name="Frommer W.B."/>
            <person name="Fujita T."/>
            <person name="Gramzow L."/>
            <person name="Gutensohn M."/>
            <person name="Harholt J."/>
            <person name="Hattori M."/>
            <person name="Heyl A."/>
            <person name="Hirai T."/>
            <person name="Hiwatashi Y."/>
            <person name="Ishikawa M."/>
            <person name="Iwata M."/>
            <person name="Karol K.G."/>
            <person name="Koehler B."/>
            <person name="Kolukisaoglu U."/>
            <person name="Kubo M."/>
            <person name="Kurata T."/>
            <person name="Lalonde S."/>
            <person name="Li K."/>
            <person name="Li Y."/>
            <person name="Litt A."/>
            <person name="Lyons E."/>
            <person name="Manning G."/>
            <person name="Maruyama T."/>
            <person name="Michael T.P."/>
            <person name="Mikami K."/>
            <person name="Miyazaki S."/>
            <person name="Morinaga S."/>
            <person name="Murata T."/>
            <person name="Mueller-Roeber B."/>
            <person name="Nelson D.R."/>
            <person name="Obara M."/>
            <person name="Oguri Y."/>
            <person name="Olmstead R.G."/>
            <person name="Onodera N."/>
            <person name="Petersen B.L."/>
            <person name="Pils B."/>
            <person name="Prigge M."/>
            <person name="Rensing S.A."/>
            <person name="Riano-Pachon D.M."/>
            <person name="Roberts A.W."/>
            <person name="Sato Y."/>
            <person name="Scheller H.V."/>
            <person name="Schulz B."/>
            <person name="Schulz C."/>
            <person name="Shakirov E.V."/>
            <person name="Shibagaki N."/>
            <person name="Shinohara N."/>
            <person name="Shippen D.E."/>
            <person name="Soerensen I."/>
            <person name="Sotooka R."/>
            <person name="Sugimoto N."/>
            <person name="Sugita M."/>
            <person name="Sumikawa N."/>
            <person name="Tanurdzic M."/>
            <person name="Theissen G."/>
            <person name="Ulvskov P."/>
            <person name="Wakazuki S."/>
            <person name="Weng J.K."/>
            <person name="Willats W.W."/>
            <person name="Wipf D."/>
            <person name="Wolf P.G."/>
            <person name="Yang L."/>
            <person name="Zimmer A.D."/>
            <person name="Zhu Q."/>
            <person name="Mitros T."/>
            <person name="Hellsten U."/>
            <person name="Loque D."/>
            <person name="Otillar R."/>
            <person name="Salamov A."/>
            <person name="Schmutz J."/>
            <person name="Shapiro H."/>
            <person name="Lindquist E."/>
            <person name="Lucas S."/>
            <person name="Rokhsar D."/>
            <person name="Grigoriev I.V."/>
        </authorList>
    </citation>
    <scope>NUCLEOTIDE SEQUENCE [LARGE SCALE GENOMIC DNA]</scope>
</reference>
<evidence type="ECO:0000256" key="3">
    <source>
        <dbReference type="ARBA" id="ARBA00022833"/>
    </source>
</evidence>
<dbReference type="PANTHER" id="PTHR47776">
    <property type="entry name" value="F5A8.9 PROTEIN"/>
    <property type="match status" value="1"/>
</dbReference>
<dbReference type="SMART" id="SM00184">
    <property type="entry name" value="RING"/>
    <property type="match status" value="2"/>
</dbReference>
<dbReference type="InterPro" id="IPR017907">
    <property type="entry name" value="Znf_RING_CS"/>
</dbReference>
<dbReference type="Gene3D" id="3.30.40.10">
    <property type="entry name" value="Zinc/RING finger domain, C3HC4 (zinc finger)"/>
    <property type="match status" value="2"/>
</dbReference>
<dbReference type="SUPFAM" id="SSF57903">
    <property type="entry name" value="FYVE/PHD zinc finger"/>
    <property type="match status" value="1"/>
</dbReference>
<evidence type="ECO:0000256" key="2">
    <source>
        <dbReference type="ARBA" id="ARBA00022771"/>
    </source>
</evidence>
<evidence type="ECO:0000313" key="9">
    <source>
        <dbReference type="Proteomes" id="UP000001514"/>
    </source>
</evidence>
<evidence type="ECO:0008006" key="10">
    <source>
        <dbReference type="Google" id="ProtNLM"/>
    </source>
</evidence>
<feature type="region of interest" description="Disordered" evidence="5">
    <location>
        <begin position="170"/>
        <end position="283"/>
    </location>
</feature>
<keyword evidence="9" id="KW-1185">Reference proteome</keyword>
<evidence type="ECO:0000256" key="4">
    <source>
        <dbReference type="PROSITE-ProRule" id="PRU00175"/>
    </source>
</evidence>
<dbReference type="InParanoid" id="D8S238"/>
<dbReference type="PROSITE" id="PS50016">
    <property type="entry name" value="ZF_PHD_2"/>
    <property type="match status" value="1"/>
</dbReference>
<gene>
    <name evidence="8" type="ORF">SELMODRAFT_417401</name>
</gene>
<proteinExistence type="predicted"/>
<dbReference type="GO" id="GO:0035825">
    <property type="term" value="P:homologous recombination"/>
    <property type="evidence" value="ECO:0000318"/>
    <property type="project" value="GO_Central"/>
</dbReference>
<dbReference type="InterPro" id="IPR011011">
    <property type="entry name" value="Znf_FYVE_PHD"/>
</dbReference>
<dbReference type="PROSITE" id="PS00518">
    <property type="entry name" value="ZF_RING_1"/>
    <property type="match status" value="1"/>
</dbReference>
<feature type="domain" description="PHD-type" evidence="6">
    <location>
        <begin position="383"/>
        <end position="433"/>
    </location>
</feature>
<dbReference type="InterPro" id="IPR013083">
    <property type="entry name" value="Znf_RING/FYVE/PHD"/>
</dbReference>
<feature type="domain" description="RING-type" evidence="7">
    <location>
        <begin position="292"/>
        <end position="337"/>
    </location>
</feature>
<dbReference type="Proteomes" id="UP000001514">
    <property type="component" value="Unassembled WGS sequence"/>
</dbReference>
<dbReference type="eggNOG" id="KOG0825">
    <property type="taxonomic scope" value="Eukaryota"/>
</dbReference>
<accession>D8S238</accession>
<evidence type="ECO:0000259" key="7">
    <source>
        <dbReference type="PROSITE" id="PS50089"/>
    </source>
</evidence>
<dbReference type="PANTHER" id="PTHR47776:SF2">
    <property type="entry name" value="RING-TYPE E3 UBIQUITIN TRANSFERASE BRCA1"/>
    <property type="match status" value="1"/>
</dbReference>
<dbReference type="InterPro" id="IPR019786">
    <property type="entry name" value="Zinc_finger_PHD-type_CS"/>
</dbReference>
<feature type="compositionally biased region" description="Low complexity" evidence="5">
    <location>
        <begin position="113"/>
        <end position="123"/>
    </location>
</feature>
<dbReference type="GO" id="GO:0004842">
    <property type="term" value="F:ubiquitin-protein transferase activity"/>
    <property type="evidence" value="ECO:0000318"/>
    <property type="project" value="GO_Central"/>
</dbReference>
<dbReference type="GO" id="GO:0005634">
    <property type="term" value="C:nucleus"/>
    <property type="evidence" value="ECO:0000318"/>
    <property type="project" value="GO_Central"/>
</dbReference>
<dbReference type="EMBL" id="GL377599">
    <property type="protein sequence ID" value="EFJ21561.1"/>
    <property type="molecule type" value="Genomic_DNA"/>
</dbReference>
<dbReference type="PROSITE" id="PS50089">
    <property type="entry name" value="ZF_RING_2"/>
    <property type="match status" value="1"/>
</dbReference>
<sequence>MEGNAGGGAGVILPARRCSTAETITIEDSDQDGEDYGCGDGLHSVPGMDSLIVTISGYTGFISLELFHYFATSGKEVGPVTYREVRRAGGYTAREDVTGPQEPQASCLDQDARSPTPHHQSTTPPRPRERARREPSTTSGKENKRCRPRNHGEKSILTGLDAFLLEDEIAESSKRSAPPSRDRKTKRKHEINNLEGFRDLSRESASRRKVLQPVTKNSDATERKVEVQLDTYFPPKTSPKLQPFQPPLRIDDASNPRDLGASSAGTAPRSESPSPSTRRLSTSSSSSEDVACVICHDENQTNVEGVLACGHQFCFDCIKKWSQHSGSANTPKCPLCKAPFDFITKREPFISLADDDENKRYFETIVAIEKKIQRTRANAFPVARSCVICSGQDAEELLLVCNVCRSRAVHTFCLDPPRVDALYPWECRVCLEQGRRFRL</sequence>
<dbReference type="InterPro" id="IPR001841">
    <property type="entry name" value="Znf_RING"/>
</dbReference>
<dbReference type="Pfam" id="PF13639">
    <property type="entry name" value="zf-RING_2"/>
    <property type="match status" value="1"/>
</dbReference>
<dbReference type="Pfam" id="PF00628">
    <property type="entry name" value="PHD"/>
    <property type="match status" value="1"/>
</dbReference>
<dbReference type="InterPro" id="IPR001965">
    <property type="entry name" value="Znf_PHD"/>
</dbReference>
<dbReference type="InterPro" id="IPR019787">
    <property type="entry name" value="Znf_PHD-finger"/>
</dbReference>
<dbReference type="STRING" id="88036.D8S238"/>
<dbReference type="GO" id="GO:0008270">
    <property type="term" value="F:zinc ion binding"/>
    <property type="evidence" value="ECO:0007669"/>
    <property type="project" value="UniProtKB-KW"/>
</dbReference>
<evidence type="ECO:0000256" key="5">
    <source>
        <dbReference type="SAM" id="MobiDB-lite"/>
    </source>
</evidence>
<protein>
    <recommendedName>
        <fullName evidence="10">RING-type domain-containing protein</fullName>
    </recommendedName>
</protein>
<dbReference type="FunCoup" id="D8S238">
    <property type="interactions" value="378"/>
</dbReference>
<feature type="compositionally biased region" description="Low complexity" evidence="5">
    <location>
        <begin position="268"/>
        <end position="283"/>
    </location>
</feature>
<feature type="compositionally biased region" description="Basic and acidic residues" evidence="5">
    <location>
        <begin position="126"/>
        <end position="154"/>
    </location>
</feature>
<dbReference type="AlphaFoldDB" id="D8S238"/>
<keyword evidence="2 4" id="KW-0863">Zinc-finger</keyword>
<keyword evidence="3" id="KW-0862">Zinc</keyword>
<dbReference type="SUPFAM" id="SSF57850">
    <property type="entry name" value="RING/U-box"/>
    <property type="match status" value="1"/>
</dbReference>
<keyword evidence="1" id="KW-0479">Metal-binding</keyword>
<organism evidence="9">
    <name type="scientific">Selaginella moellendorffii</name>
    <name type="common">Spikemoss</name>
    <dbReference type="NCBI Taxonomy" id="88036"/>
    <lineage>
        <taxon>Eukaryota</taxon>
        <taxon>Viridiplantae</taxon>
        <taxon>Streptophyta</taxon>
        <taxon>Embryophyta</taxon>
        <taxon>Tracheophyta</taxon>
        <taxon>Lycopodiopsida</taxon>
        <taxon>Selaginellales</taxon>
        <taxon>Selaginellaceae</taxon>
        <taxon>Selaginella</taxon>
    </lineage>
</organism>
<dbReference type="PROSITE" id="PS01359">
    <property type="entry name" value="ZF_PHD_1"/>
    <property type="match status" value="1"/>
</dbReference>
<feature type="compositionally biased region" description="Basic and acidic residues" evidence="5">
    <location>
        <begin position="190"/>
        <end position="206"/>
    </location>
</feature>
<evidence type="ECO:0000313" key="8">
    <source>
        <dbReference type="EMBL" id="EFJ21561.1"/>
    </source>
</evidence>
<dbReference type="SMART" id="SM00249">
    <property type="entry name" value="PHD"/>
    <property type="match status" value="1"/>
</dbReference>
<name>D8S238_SELML</name>
<evidence type="ECO:0000259" key="6">
    <source>
        <dbReference type="PROSITE" id="PS50016"/>
    </source>
</evidence>
<dbReference type="HOGENOM" id="CLU_624690_0_0_1"/>